<dbReference type="AlphaFoldDB" id="A0A926NJG4"/>
<gene>
    <name evidence="1" type="ORF">IC621_16850</name>
</gene>
<protein>
    <submittedName>
        <fullName evidence="1">Uncharacterized protein</fullName>
    </submittedName>
</protein>
<reference evidence="1" key="1">
    <citation type="submission" date="2020-09" db="EMBL/GenBank/DDBJ databases">
        <title>A novel bacterium of genus Bacillus, isolated from South China Sea.</title>
        <authorList>
            <person name="Huang H."/>
            <person name="Mo K."/>
            <person name="Hu Y."/>
        </authorList>
    </citation>
    <scope>NUCLEOTIDE SEQUENCE</scope>
    <source>
        <strain evidence="1">IB182487</strain>
    </source>
</reference>
<comment type="caution">
    <text evidence="1">The sequence shown here is derived from an EMBL/GenBank/DDBJ whole genome shotgun (WGS) entry which is preliminary data.</text>
</comment>
<dbReference type="RefSeq" id="WP_191159567.1">
    <property type="nucleotide sequence ID" value="NZ_JACXAI010000023.1"/>
</dbReference>
<sequence>MRNEKRLITNGKINKNLVLFGELKKDIKHTPCYKVILSNMKDSNDNLYAVVTPVKNMNSYYLLKEQQYLI</sequence>
<proteinExistence type="predicted"/>
<dbReference type="Proteomes" id="UP000626844">
    <property type="component" value="Unassembled WGS sequence"/>
</dbReference>
<name>A0A926NJG4_9BACI</name>
<evidence type="ECO:0000313" key="2">
    <source>
        <dbReference type="Proteomes" id="UP000626844"/>
    </source>
</evidence>
<keyword evidence="2" id="KW-1185">Reference proteome</keyword>
<dbReference type="EMBL" id="JACXAI010000023">
    <property type="protein sequence ID" value="MBD1381900.1"/>
    <property type="molecule type" value="Genomic_DNA"/>
</dbReference>
<organism evidence="1 2">
    <name type="scientific">Metabacillus arenae</name>
    <dbReference type="NCBI Taxonomy" id="2771434"/>
    <lineage>
        <taxon>Bacteria</taxon>
        <taxon>Bacillati</taxon>
        <taxon>Bacillota</taxon>
        <taxon>Bacilli</taxon>
        <taxon>Bacillales</taxon>
        <taxon>Bacillaceae</taxon>
        <taxon>Metabacillus</taxon>
    </lineage>
</organism>
<evidence type="ECO:0000313" key="1">
    <source>
        <dbReference type="EMBL" id="MBD1381900.1"/>
    </source>
</evidence>
<accession>A0A926NJG4</accession>